<dbReference type="Proteomes" id="UP000239089">
    <property type="component" value="Unassembled WGS sequence"/>
</dbReference>
<dbReference type="SUPFAM" id="SSF52799">
    <property type="entry name" value="(Phosphotyrosine protein) phosphatases II"/>
    <property type="match status" value="1"/>
</dbReference>
<dbReference type="OrthoDB" id="9794527at2"/>
<dbReference type="Pfam" id="PF00102">
    <property type="entry name" value="Y_phosphatase"/>
    <property type="match status" value="1"/>
</dbReference>
<evidence type="ECO:0000259" key="1">
    <source>
        <dbReference type="PROSITE" id="PS50056"/>
    </source>
</evidence>
<dbReference type="RefSeq" id="WP_104508644.1">
    <property type="nucleotide sequence ID" value="NZ_JACIGC010000015.1"/>
</dbReference>
<dbReference type="AlphaFoldDB" id="A0A2S6N4R4"/>
<evidence type="ECO:0000313" key="2">
    <source>
        <dbReference type="EMBL" id="PPQ29605.1"/>
    </source>
</evidence>
<protein>
    <submittedName>
        <fullName evidence="2">Protein tyrosine phosphatase</fullName>
    </submittedName>
</protein>
<organism evidence="2 3">
    <name type="scientific">Rhodoblastus sphagnicola</name>
    <dbReference type="NCBI Taxonomy" id="333368"/>
    <lineage>
        <taxon>Bacteria</taxon>
        <taxon>Pseudomonadati</taxon>
        <taxon>Pseudomonadota</taxon>
        <taxon>Alphaproteobacteria</taxon>
        <taxon>Hyphomicrobiales</taxon>
        <taxon>Rhodoblastaceae</taxon>
        <taxon>Rhodoblastus</taxon>
    </lineage>
</organism>
<keyword evidence="3" id="KW-1185">Reference proteome</keyword>
<dbReference type="InterPro" id="IPR000387">
    <property type="entry name" value="Tyr_Pase_dom"/>
</dbReference>
<dbReference type="InterPro" id="IPR000242">
    <property type="entry name" value="PTP_cat"/>
</dbReference>
<comment type="caution">
    <text evidence="2">The sequence shown here is derived from an EMBL/GenBank/DDBJ whole genome shotgun (WGS) entry which is preliminary data.</text>
</comment>
<dbReference type="PROSITE" id="PS00383">
    <property type="entry name" value="TYR_PHOSPHATASE_1"/>
    <property type="match status" value="1"/>
</dbReference>
<name>A0A2S6N4R4_9HYPH</name>
<dbReference type="GO" id="GO:0004725">
    <property type="term" value="F:protein tyrosine phosphatase activity"/>
    <property type="evidence" value="ECO:0007669"/>
    <property type="project" value="InterPro"/>
</dbReference>
<gene>
    <name evidence="2" type="ORF">CCR94_14870</name>
</gene>
<dbReference type="InterPro" id="IPR029021">
    <property type="entry name" value="Prot-tyrosine_phosphatase-like"/>
</dbReference>
<sequence>MGRIHVCPLAHVARVARDSGARTLVSLLTPPAVAPRPATIAPENHLALSFADLTAPRDGLMPASERQMAEFLTFLARWDRTAPLLIHCYAGVSRSPAAAFIALCALTNHDERAIASKLRRLSPSATPNRHMAALADTLLSRQGRMVAALDGIGRGADCFEGEIFCMETA</sequence>
<dbReference type="EMBL" id="NHSJ01000089">
    <property type="protein sequence ID" value="PPQ29605.1"/>
    <property type="molecule type" value="Genomic_DNA"/>
</dbReference>
<accession>A0A2S6N4R4</accession>
<feature type="domain" description="Tyrosine specific protein phosphatases" evidence="1">
    <location>
        <begin position="69"/>
        <end position="133"/>
    </location>
</feature>
<reference evidence="2 3" key="1">
    <citation type="journal article" date="2018" name="Arch. Microbiol.">
        <title>New insights into the metabolic potential of the phototrophic purple bacterium Rhodopila globiformis DSM 161(T) from its draft genome sequence and evidence for a vanadium-dependent nitrogenase.</title>
        <authorList>
            <person name="Imhoff J.F."/>
            <person name="Rahn T."/>
            <person name="Kunzel S."/>
            <person name="Neulinger S.C."/>
        </authorList>
    </citation>
    <scope>NUCLEOTIDE SEQUENCE [LARGE SCALE GENOMIC DNA]</scope>
    <source>
        <strain evidence="2 3">DSM 16996</strain>
    </source>
</reference>
<evidence type="ECO:0000313" key="3">
    <source>
        <dbReference type="Proteomes" id="UP000239089"/>
    </source>
</evidence>
<proteinExistence type="predicted"/>
<dbReference type="Gene3D" id="3.90.190.10">
    <property type="entry name" value="Protein tyrosine phosphatase superfamily"/>
    <property type="match status" value="1"/>
</dbReference>
<dbReference type="PROSITE" id="PS50056">
    <property type="entry name" value="TYR_PHOSPHATASE_2"/>
    <property type="match status" value="1"/>
</dbReference>
<dbReference type="InterPro" id="IPR016130">
    <property type="entry name" value="Tyr_Pase_AS"/>
</dbReference>